<evidence type="ECO:0000256" key="6">
    <source>
        <dbReference type="ARBA" id="ARBA00023141"/>
    </source>
</evidence>
<dbReference type="FunFam" id="3.20.20.70:FF:000005">
    <property type="entry name" value="Phospho-2-dehydro-3-deoxyheptonate aldolase"/>
    <property type="match status" value="1"/>
</dbReference>
<feature type="domain" description="DAHP synthetase I/KDSA" evidence="9">
    <location>
        <begin position="42"/>
        <end position="341"/>
    </location>
</feature>
<evidence type="ECO:0000256" key="1">
    <source>
        <dbReference type="ARBA" id="ARBA00003726"/>
    </source>
</evidence>
<evidence type="ECO:0000256" key="4">
    <source>
        <dbReference type="ARBA" id="ARBA00022605"/>
    </source>
</evidence>
<evidence type="ECO:0000256" key="5">
    <source>
        <dbReference type="ARBA" id="ARBA00022679"/>
    </source>
</evidence>
<organism evidence="10">
    <name type="scientific">Micromonospora sp. SCSIO 07395</name>
    <dbReference type="NCBI Taxonomy" id="2998119"/>
    <lineage>
        <taxon>Bacteria</taxon>
        <taxon>Bacillati</taxon>
        <taxon>Actinomycetota</taxon>
        <taxon>Actinomycetes</taxon>
        <taxon>Micromonosporales</taxon>
        <taxon>Micromonosporaceae</taxon>
        <taxon>Micromonospora</taxon>
    </lineage>
</organism>
<dbReference type="AlphaFoldDB" id="A0A9E9F194"/>
<dbReference type="Pfam" id="PF00793">
    <property type="entry name" value="DAHP_synth_1"/>
    <property type="match status" value="1"/>
</dbReference>
<proteinExistence type="inferred from homology"/>
<dbReference type="EC" id="2.5.1.54" evidence="8"/>
<comment type="function">
    <text evidence="1 8">Stereospecific condensation of phosphoenolpyruvate (PEP) and D-erythrose-4-phosphate (E4P) giving rise to 3-deoxy-D-arabino-heptulosonate-7-phosphate (DAHP).</text>
</comment>
<evidence type="ECO:0000259" key="9">
    <source>
        <dbReference type="Pfam" id="PF00793"/>
    </source>
</evidence>
<comment type="pathway">
    <text evidence="2 8">Metabolic intermediate biosynthesis; chorismate biosynthesis; chorismate from D-erythrose 4-phosphate and phosphoenolpyruvate: step 1/7.</text>
</comment>
<evidence type="ECO:0000256" key="8">
    <source>
        <dbReference type="PIRNR" id="PIRNR001361"/>
    </source>
</evidence>
<comment type="catalytic activity">
    <reaction evidence="7 8">
        <text>D-erythrose 4-phosphate + phosphoenolpyruvate + H2O = 7-phospho-2-dehydro-3-deoxy-D-arabino-heptonate + phosphate</text>
        <dbReference type="Rhea" id="RHEA:14717"/>
        <dbReference type="ChEBI" id="CHEBI:15377"/>
        <dbReference type="ChEBI" id="CHEBI:16897"/>
        <dbReference type="ChEBI" id="CHEBI:43474"/>
        <dbReference type="ChEBI" id="CHEBI:58394"/>
        <dbReference type="ChEBI" id="CHEBI:58702"/>
        <dbReference type="EC" id="2.5.1.54"/>
    </reaction>
</comment>
<dbReference type="GO" id="GO:0009073">
    <property type="term" value="P:aromatic amino acid family biosynthetic process"/>
    <property type="evidence" value="ECO:0007669"/>
    <property type="project" value="UniProtKB-KW"/>
</dbReference>
<keyword evidence="5 8" id="KW-0808">Transferase</keyword>
<dbReference type="SUPFAM" id="SSF51569">
    <property type="entry name" value="Aldolase"/>
    <property type="match status" value="1"/>
</dbReference>
<dbReference type="PANTHER" id="PTHR21225">
    <property type="entry name" value="PHOSPHO-2-DEHYDRO-3-DEOXYHEPTONATE ALDOLASE DAHP SYNTHETASE"/>
    <property type="match status" value="1"/>
</dbReference>
<protein>
    <recommendedName>
        <fullName evidence="8">Phospho-2-dehydro-3-deoxyheptonate aldolase</fullName>
        <ecNumber evidence="8">2.5.1.54</ecNumber>
    </recommendedName>
</protein>
<keyword evidence="6 8" id="KW-0057">Aromatic amino acid biosynthesis</keyword>
<reference evidence="10" key="1">
    <citation type="submission" date="2022-09" db="EMBL/GenBank/DDBJ databases">
        <title>Genomics-driven discovery of benzoxazole alkaloids from the marine-derived Micromonospora sp. SCSIO 07395.</title>
        <authorList>
            <person name="Cheng Z.Q."/>
            <person name="Zhu Y.G."/>
        </authorList>
    </citation>
    <scope>NUCLEOTIDE SEQUENCE</scope>
    <source>
        <strain evidence="10">SCSIO 07395</strain>
    </source>
</reference>
<keyword evidence="4 8" id="KW-0028">Amino-acid biosynthesis</keyword>
<evidence type="ECO:0000313" key="10">
    <source>
        <dbReference type="EMBL" id="WAP33723.1"/>
    </source>
</evidence>
<evidence type="ECO:0000256" key="3">
    <source>
        <dbReference type="ARBA" id="ARBA00007985"/>
    </source>
</evidence>
<dbReference type="InterPro" id="IPR006218">
    <property type="entry name" value="DAHP1/KDSA"/>
</dbReference>
<dbReference type="NCBIfam" id="TIGR00034">
    <property type="entry name" value="aroFGH"/>
    <property type="match status" value="1"/>
</dbReference>
<evidence type="ECO:0000256" key="2">
    <source>
        <dbReference type="ARBA" id="ARBA00004688"/>
    </source>
</evidence>
<dbReference type="PANTHER" id="PTHR21225:SF12">
    <property type="entry name" value="PHOSPHO-2-DEHYDRO-3-DEOXYHEPTONATE ALDOLASE, TYROSINE-INHIBITED"/>
    <property type="match status" value="1"/>
</dbReference>
<comment type="similarity">
    <text evidence="3 8">Belongs to the class-I DAHP synthase family.</text>
</comment>
<dbReference type="InterPro" id="IPR006219">
    <property type="entry name" value="DAHP_synth_1"/>
</dbReference>
<accession>A0A9E9F194</accession>
<dbReference type="PIRSF" id="PIRSF001361">
    <property type="entry name" value="DAHP_synthase"/>
    <property type="match status" value="1"/>
</dbReference>
<dbReference type="GO" id="GO:0005737">
    <property type="term" value="C:cytoplasm"/>
    <property type="evidence" value="ECO:0007669"/>
    <property type="project" value="TreeGrafter"/>
</dbReference>
<name>A0A9E9F194_9ACTN</name>
<dbReference type="GO" id="GO:0008652">
    <property type="term" value="P:amino acid biosynthetic process"/>
    <property type="evidence" value="ECO:0007669"/>
    <property type="project" value="UniProtKB-KW"/>
</dbReference>
<dbReference type="InterPro" id="IPR013785">
    <property type="entry name" value="Aldolase_TIM"/>
</dbReference>
<sequence>MHTVRAATPRTTAYRHLSPPTALRAEIPLPTAAAETVATAREGISEILAGEDDRLVVVAGPCSIHDPEAALAYAEKLAALSRQVEDSVLVVMRTYVEKPRTRLGWKGLISDPLLNGSHDIEAGLRVARRTMIDVLGTGLPVGCEFLDPMVARYLSDLVAWGSIGARTVQSQIHRQLTSGLPMPVGIKNATGGGIEDAVDAIVAAGKGHVFPGISDEGVAAVLSTAGNPNCHLVLRGGADAPNYGPLHVSRALAQLTEARQHPSLFIDASHGNSGKDHRRQPRVVEEIAARIAEGEQGIAGVMIESFLAPGRQDLVLGRSDQLRYGQSITDACVGWEQTEELVTLLADTLRARRSAADLAMAG</sequence>
<dbReference type="Gene3D" id="3.20.20.70">
    <property type="entry name" value="Aldolase class I"/>
    <property type="match status" value="1"/>
</dbReference>
<dbReference type="EMBL" id="OP432093">
    <property type="protein sequence ID" value="WAP33723.1"/>
    <property type="molecule type" value="Genomic_DNA"/>
</dbReference>
<dbReference type="GO" id="GO:0003849">
    <property type="term" value="F:3-deoxy-7-phosphoheptulonate synthase activity"/>
    <property type="evidence" value="ECO:0007669"/>
    <property type="project" value="UniProtKB-EC"/>
</dbReference>
<evidence type="ECO:0000256" key="7">
    <source>
        <dbReference type="ARBA" id="ARBA00047508"/>
    </source>
</evidence>
<dbReference type="NCBIfam" id="NF009395">
    <property type="entry name" value="PRK12755.1"/>
    <property type="match status" value="1"/>
</dbReference>